<sequence>MGQKTNDDKENEDKKGNGEEDNDNDGSQPEVDYLLYGNETENEVIKNEGNNNRKEGETEVKQKNRQTNENENHEKKNDDGTEETNNHGETSQKMKQIKICWIILLKTLWIISLELDFLV</sequence>
<proteinExistence type="predicted"/>
<dbReference type="AlphaFoldDB" id="A0A9R1UXR0"/>
<gene>
    <name evidence="3" type="ORF">LSAT_V11C700368490</name>
</gene>
<evidence type="ECO:0000313" key="3">
    <source>
        <dbReference type="EMBL" id="KAJ0196132.1"/>
    </source>
</evidence>
<name>A0A9R1UXR0_LACSA</name>
<keyword evidence="4" id="KW-1185">Reference proteome</keyword>
<evidence type="ECO:0000256" key="2">
    <source>
        <dbReference type="SAM" id="Phobius"/>
    </source>
</evidence>
<evidence type="ECO:0000256" key="1">
    <source>
        <dbReference type="SAM" id="MobiDB-lite"/>
    </source>
</evidence>
<dbReference type="Proteomes" id="UP000235145">
    <property type="component" value="Unassembled WGS sequence"/>
</dbReference>
<comment type="caution">
    <text evidence="3">The sequence shown here is derived from an EMBL/GenBank/DDBJ whole genome shotgun (WGS) entry which is preliminary data.</text>
</comment>
<keyword evidence="2" id="KW-1133">Transmembrane helix</keyword>
<feature type="compositionally biased region" description="Basic and acidic residues" evidence="1">
    <location>
        <begin position="43"/>
        <end position="92"/>
    </location>
</feature>
<feature type="transmembrane region" description="Helical" evidence="2">
    <location>
        <begin position="99"/>
        <end position="118"/>
    </location>
</feature>
<feature type="region of interest" description="Disordered" evidence="1">
    <location>
        <begin position="1"/>
        <end position="93"/>
    </location>
</feature>
<keyword evidence="2" id="KW-0472">Membrane</keyword>
<feature type="compositionally biased region" description="Basic and acidic residues" evidence="1">
    <location>
        <begin position="1"/>
        <end position="18"/>
    </location>
</feature>
<protein>
    <submittedName>
        <fullName evidence="3">Uncharacterized protein</fullName>
    </submittedName>
</protein>
<evidence type="ECO:0000313" key="4">
    <source>
        <dbReference type="Proteomes" id="UP000235145"/>
    </source>
</evidence>
<keyword evidence="2" id="KW-0812">Transmembrane</keyword>
<reference evidence="3 4" key="1">
    <citation type="journal article" date="2017" name="Nat. Commun.">
        <title>Genome assembly with in vitro proximity ligation data and whole-genome triplication in lettuce.</title>
        <authorList>
            <person name="Reyes-Chin-Wo S."/>
            <person name="Wang Z."/>
            <person name="Yang X."/>
            <person name="Kozik A."/>
            <person name="Arikit S."/>
            <person name="Song C."/>
            <person name="Xia L."/>
            <person name="Froenicke L."/>
            <person name="Lavelle D.O."/>
            <person name="Truco M.J."/>
            <person name="Xia R."/>
            <person name="Zhu S."/>
            <person name="Xu C."/>
            <person name="Xu H."/>
            <person name="Xu X."/>
            <person name="Cox K."/>
            <person name="Korf I."/>
            <person name="Meyers B.C."/>
            <person name="Michelmore R.W."/>
        </authorList>
    </citation>
    <scope>NUCLEOTIDE SEQUENCE [LARGE SCALE GENOMIC DNA]</scope>
    <source>
        <strain evidence="4">cv. Salinas</strain>
        <tissue evidence="3">Seedlings</tissue>
    </source>
</reference>
<organism evidence="3 4">
    <name type="scientific">Lactuca sativa</name>
    <name type="common">Garden lettuce</name>
    <dbReference type="NCBI Taxonomy" id="4236"/>
    <lineage>
        <taxon>Eukaryota</taxon>
        <taxon>Viridiplantae</taxon>
        <taxon>Streptophyta</taxon>
        <taxon>Embryophyta</taxon>
        <taxon>Tracheophyta</taxon>
        <taxon>Spermatophyta</taxon>
        <taxon>Magnoliopsida</taxon>
        <taxon>eudicotyledons</taxon>
        <taxon>Gunneridae</taxon>
        <taxon>Pentapetalae</taxon>
        <taxon>asterids</taxon>
        <taxon>campanulids</taxon>
        <taxon>Asterales</taxon>
        <taxon>Asteraceae</taxon>
        <taxon>Cichorioideae</taxon>
        <taxon>Cichorieae</taxon>
        <taxon>Lactucinae</taxon>
        <taxon>Lactuca</taxon>
    </lineage>
</organism>
<dbReference type="EMBL" id="NBSK02000007">
    <property type="protein sequence ID" value="KAJ0196132.1"/>
    <property type="molecule type" value="Genomic_DNA"/>
</dbReference>
<accession>A0A9R1UXR0</accession>